<keyword evidence="1" id="KW-0472">Membrane</keyword>
<organism evidence="3 4">
    <name type="scientific">Congregibacter variabilis</name>
    <dbReference type="NCBI Taxonomy" id="3081200"/>
    <lineage>
        <taxon>Bacteria</taxon>
        <taxon>Pseudomonadati</taxon>
        <taxon>Pseudomonadota</taxon>
        <taxon>Gammaproteobacteria</taxon>
        <taxon>Cellvibrionales</taxon>
        <taxon>Halieaceae</taxon>
        <taxon>Congregibacter</taxon>
    </lineage>
</organism>
<accession>A0ABZ0HZP0</accession>
<dbReference type="Gene3D" id="3.40.30.10">
    <property type="entry name" value="Glutaredoxin"/>
    <property type="match status" value="1"/>
</dbReference>
<keyword evidence="1" id="KW-1133">Transmembrane helix</keyword>
<reference evidence="3 4" key="1">
    <citation type="submission" date="2023-10" db="EMBL/GenBank/DDBJ databases">
        <title>Two novel species belonging to the OM43/NOR5 clade.</title>
        <authorList>
            <person name="Park M."/>
        </authorList>
    </citation>
    <scope>NUCLEOTIDE SEQUENCE [LARGE SCALE GENOMIC DNA]</scope>
    <source>
        <strain evidence="3 4">IMCC43200</strain>
    </source>
</reference>
<evidence type="ECO:0000313" key="4">
    <source>
        <dbReference type="Proteomes" id="UP001626537"/>
    </source>
</evidence>
<feature type="domain" description="Thioredoxin" evidence="2">
    <location>
        <begin position="51"/>
        <end position="184"/>
    </location>
</feature>
<dbReference type="InterPro" id="IPR036249">
    <property type="entry name" value="Thioredoxin-like_sf"/>
</dbReference>
<feature type="transmembrane region" description="Helical" evidence="1">
    <location>
        <begin position="6"/>
        <end position="28"/>
    </location>
</feature>
<sequence length="203" mass="21575">MSIESLSVIVFVLCVAVTLLVVLVLALARQIGVLHTRLAPAGALMNTSAGPDVGAPAPKLSLQDINGTPVQIGGASASPLLILFVSPSCPICKELVPVARSMARAEKLRLLFASDGGKIDKHIDYVGKMDIADYPYLLSSELGLKFAASKLPYAALIDSDGVLRSRGLVNSREHLESLVESMLSGYDSLQDYLVKEQQLEQAS</sequence>
<dbReference type="RefSeq" id="WP_407347326.1">
    <property type="nucleotide sequence ID" value="NZ_CP136864.1"/>
</dbReference>
<keyword evidence="1" id="KW-0812">Transmembrane</keyword>
<evidence type="ECO:0000256" key="1">
    <source>
        <dbReference type="SAM" id="Phobius"/>
    </source>
</evidence>
<evidence type="ECO:0000259" key="2">
    <source>
        <dbReference type="PROSITE" id="PS51352"/>
    </source>
</evidence>
<gene>
    <name evidence="3" type="ORF">R0135_13155</name>
</gene>
<dbReference type="GO" id="GO:0016853">
    <property type="term" value="F:isomerase activity"/>
    <property type="evidence" value="ECO:0007669"/>
    <property type="project" value="UniProtKB-KW"/>
</dbReference>
<protein>
    <submittedName>
        <fullName evidence="3">Thiol-disulfide isomerase</fullName>
    </submittedName>
</protein>
<dbReference type="InterPro" id="IPR013766">
    <property type="entry name" value="Thioredoxin_domain"/>
</dbReference>
<dbReference type="EMBL" id="CP136864">
    <property type="protein sequence ID" value="WOJ92727.1"/>
    <property type="molecule type" value="Genomic_DNA"/>
</dbReference>
<name>A0ABZ0HZP0_9GAMM</name>
<dbReference type="PROSITE" id="PS51352">
    <property type="entry name" value="THIOREDOXIN_2"/>
    <property type="match status" value="1"/>
</dbReference>
<proteinExistence type="predicted"/>
<dbReference type="SUPFAM" id="SSF52833">
    <property type="entry name" value="Thioredoxin-like"/>
    <property type="match status" value="1"/>
</dbReference>
<evidence type="ECO:0000313" key="3">
    <source>
        <dbReference type="EMBL" id="WOJ92727.1"/>
    </source>
</evidence>
<keyword evidence="3" id="KW-0413">Isomerase</keyword>
<keyword evidence="4" id="KW-1185">Reference proteome</keyword>
<dbReference type="Proteomes" id="UP001626537">
    <property type="component" value="Chromosome"/>
</dbReference>